<accession>A0AAE0FYL8</accession>
<sequence length="248" mass="26803">FLLGADLYQGLQDNLATLGYDVSTVPIRSPEWTPTLLGGSFSFYLEKLEATIAAARARTSSEKVNLVAHSAGGWIARIFLGDKVYDGRVYNGADAVATLVTLGTPHTSLEQYPFGRVAEKRSGESDEELDDVARGSSLQFANKQYPGAFAPHVRYVSMCGKAIKGCQLSDLLQGNGDIASVVAFNSYKANYGEGAVWGDGVTPLQSARLEGSEWVVLDGVRHTPVKQKSDVLWYGDASVVEQLLEYLD</sequence>
<dbReference type="EMBL" id="LGRX02011964">
    <property type="protein sequence ID" value="KAK3268198.1"/>
    <property type="molecule type" value="Genomic_DNA"/>
</dbReference>
<keyword evidence="3" id="KW-1185">Reference proteome</keyword>
<dbReference type="Proteomes" id="UP001190700">
    <property type="component" value="Unassembled WGS sequence"/>
</dbReference>
<gene>
    <name evidence="2" type="ORF">CYMTET_23283</name>
</gene>
<proteinExistence type="predicted"/>
<dbReference type="PANTHER" id="PTHR47909">
    <property type="entry name" value="ALPHA/BETA-HYDROLASES SUPERFAMILY PROTEIN"/>
    <property type="match status" value="1"/>
</dbReference>
<feature type="domain" description="AB hydrolase-1" evidence="1">
    <location>
        <begin position="5"/>
        <end position="110"/>
    </location>
</feature>
<comment type="caution">
    <text evidence="2">The sequence shown here is derived from an EMBL/GenBank/DDBJ whole genome shotgun (WGS) entry which is preliminary data.</text>
</comment>
<reference evidence="2 3" key="1">
    <citation type="journal article" date="2015" name="Genome Biol. Evol.">
        <title>Comparative Genomics of a Bacterivorous Green Alga Reveals Evolutionary Causalities and Consequences of Phago-Mixotrophic Mode of Nutrition.</title>
        <authorList>
            <person name="Burns J.A."/>
            <person name="Paasch A."/>
            <person name="Narechania A."/>
            <person name="Kim E."/>
        </authorList>
    </citation>
    <scope>NUCLEOTIDE SEQUENCE [LARGE SCALE GENOMIC DNA]</scope>
    <source>
        <strain evidence="2 3">PLY_AMNH</strain>
    </source>
</reference>
<evidence type="ECO:0000313" key="2">
    <source>
        <dbReference type="EMBL" id="KAK3268198.1"/>
    </source>
</evidence>
<dbReference type="Gene3D" id="3.40.50.1820">
    <property type="entry name" value="alpha/beta hydrolase"/>
    <property type="match status" value="1"/>
</dbReference>
<dbReference type="InterPro" id="IPR029058">
    <property type="entry name" value="AB_hydrolase_fold"/>
</dbReference>
<protein>
    <recommendedName>
        <fullName evidence="1">AB hydrolase-1 domain-containing protein</fullName>
    </recommendedName>
</protein>
<evidence type="ECO:0000259" key="1">
    <source>
        <dbReference type="Pfam" id="PF00561"/>
    </source>
</evidence>
<dbReference type="Pfam" id="PF00561">
    <property type="entry name" value="Abhydrolase_1"/>
    <property type="match status" value="1"/>
</dbReference>
<dbReference type="AlphaFoldDB" id="A0AAE0FYL8"/>
<feature type="non-terminal residue" evidence="2">
    <location>
        <position position="1"/>
    </location>
</feature>
<organism evidence="2 3">
    <name type="scientific">Cymbomonas tetramitiformis</name>
    <dbReference type="NCBI Taxonomy" id="36881"/>
    <lineage>
        <taxon>Eukaryota</taxon>
        <taxon>Viridiplantae</taxon>
        <taxon>Chlorophyta</taxon>
        <taxon>Pyramimonadophyceae</taxon>
        <taxon>Pyramimonadales</taxon>
        <taxon>Pyramimonadaceae</taxon>
        <taxon>Cymbomonas</taxon>
    </lineage>
</organism>
<dbReference type="SUPFAM" id="SSF53474">
    <property type="entry name" value="alpha/beta-Hydrolases"/>
    <property type="match status" value="1"/>
</dbReference>
<dbReference type="PANTHER" id="PTHR47909:SF2">
    <property type="entry name" value="GPI INOSITOL-DEACYLASE"/>
    <property type="match status" value="1"/>
</dbReference>
<evidence type="ECO:0000313" key="3">
    <source>
        <dbReference type="Proteomes" id="UP001190700"/>
    </source>
</evidence>
<name>A0AAE0FYL8_9CHLO</name>
<dbReference type="InterPro" id="IPR000073">
    <property type="entry name" value="AB_hydrolase_1"/>
</dbReference>